<dbReference type="EMBL" id="JAANNP010000001">
    <property type="protein sequence ID" value="NHC12990.1"/>
    <property type="molecule type" value="Genomic_DNA"/>
</dbReference>
<sequence>MRHFDHVPAQVREHLFHVQPSWFDRSSDPATLAVALGATLYSPANRPRLADDIARQARAGVRSLVVCLEDAVPDEEVDAAQSHAVEQLRALAAGAPDDAPLLFVRVRRPEQMSQIVHALGASASILSGFVVPKFTDLSGVAYLDELAELRAATGLRLFLMPVLESPEIVYRETRTDVLVGVARLLGKHRDMVLAVRIGATDLCSAYGIRRDRELTIYDVHPVASAIGDIVNVLGRSDESGFVVTGPVWEYFSTQERVFRPLLRTTPFEENDARNLRHDLVDRGMDGLLREVQLDRASGLTGKTVIHPNHVGVVHAMSVVSHEEWSDARDVLESASRGGVSRSGYGNKMNESKPHTSWAQRTMRRAEVFGVAAQDVTHVDLLAASVGG</sequence>
<keyword evidence="6" id="KW-1185">Reference proteome</keyword>
<proteinExistence type="predicted"/>
<dbReference type="InterPro" id="IPR015813">
    <property type="entry name" value="Pyrv/PenolPyrv_kinase-like_dom"/>
</dbReference>
<keyword evidence="3" id="KW-0460">Magnesium</keyword>
<name>A0ABX0GTB4_9ACTN</name>
<protein>
    <submittedName>
        <fullName evidence="5">HpcH/HpaI aldolase/citrate lyase family protein</fullName>
    </submittedName>
</protein>
<dbReference type="PANTHER" id="PTHR32308:SF10">
    <property type="entry name" value="CITRATE LYASE SUBUNIT BETA"/>
    <property type="match status" value="1"/>
</dbReference>
<reference evidence="5 6" key="1">
    <citation type="submission" date="2020-03" db="EMBL/GenBank/DDBJ databases">
        <title>Two novel Motilibacter sp.</title>
        <authorList>
            <person name="Liu S."/>
        </authorList>
    </citation>
    <scope>NUCLEOTIDE SEQUENCE [LARGE SCALE GENOMIC DNA]</scope>
    <source>
        <strain evidence="5 6">E257</strain>
    </source>
</reference>
<dbReference type="RefSeq" id="WP_166278261.1">
    <property type="nucleotide sequence ID" value="NZ_JAANNP010000001.1"/>
</dbReference>
<comment type="cofactor">
    <cofactor evidence="1">
        <name>Mg(2+)</name>
        <dbReference type="ChEBI" id="CHEBI:18420"/>
    </cofactor>
</comment>
<dbReference type="Proteomes" id="UP000800981">
    <property type="component" value="Unassembled WGS sequence"/>
</dbReference>
<dbReference type="Gene3D" id="3.20.20.60">
    <property type="entry name" value="Phosphoenolpyruvate-binding domains"/>
    <property type="match status" value="2"/>
</dbReference>
<organism evidence="5 6">
    <name type="scientific">Motilibacter deserti</name>
    <dbReference type="NCBI Taxonomy" id="2714956"/>
    <lineage>
        <taxon>Bacteria</taxon>
        <taxon>Bacillati</taxon>
        <taxon>Actinomycetota</taxon>
        <taxon>Actinomycetes</taxon>
        <taxon>Motilibacterales</taxon>
        <taxon>Motilibacteraceae</taxon>
        <taxon>Motilibacter</taxon>
    </lineage>
</organism>
<dbReference type="PIRSF" id="PIRSF015582">
    <property type="entry name" value="Cit_lyase_B"/>
    <property type="match status" value="1"/>
</dbReference>
<keyword evidence="5" id="KW-0456">Lyase</keyword>
<dbReference type="GO" id="GO:0016829">
    <property type="term" value="F:lyase activity"/>
    <property type="evidence" value="ECO:0007669"/>
    <property type="project" value="UniProtKB-KW"/>
</dbReference>
<evidence type="ECO:0000256" key="1">
    <source>
        <dbReference type="ARBA" id="ARBA00001946"/>
    </source>
</evidence>
<dbReference type="Pfam" id="PF15617">
    <property type="entry name" value="C-C_Bond_Lyase"/>
    <property type="match status" value="1"/>
</dbReference>
<keyword evidence="2" id="KW-0479">Metal-binding</keyword>
<dbReference type="SUPFAM" id="SSF51621">
    <property type="entry name" value="Phosphoenolpyruvate/pyruvate domain"/>
    <property type="match status" value="1"/>
</dbReference>
<evidence type="ECO:0000313" key="5">
    <source>
        <dbReference type="EMBL" id="NHC12990.1"/>
    </source>
</evidence>
<evidence type="ECO:0000313" key="6">
    <source>
        <dbReference type="Proteomes" id="UP000800981"/>
    </source>
</evidence>
<gene>
    <name evidence="5" type="ORF">G9H71_04265</name>
</gene>
<dbReference type="InterPro" id="IPR011206">
    <property type="entry name" value="Citrate_lyase_beta/mcl1/mcl2"/>
</dbReference>
<dbReference type="InterPro" id="IPR039480">
    <property type="entry name" value="C-C_Bond_Lyase-like"/>
</dbReference>
<comment type="caution">
    <text evidence="5">The sequence shown here is derived from an EMBL/GenBank/DDBJ whole genome shotgun (WGS) entry which is preliminary data.</text>
</comment>
<accession>A0ABX0GTB4</accession>
<dbReference type="InterPro" id="IPR040442">
    <property type="entry name" value="Pyrv_kinase-like_dom_sf"/>
</dbReference>
<evidence type="ECO:0000256" key="4">
    <source>
        <dbReference type="SAM" id="MobiDB-lite"/>
    </source>
</evidence>
<feature type="region of interest" description="Disordered" evidence="4">
    <location>
        <begin position="335"/>
        <end position="358"/>
    </location>
</feature>
<evidence type="ECO:0000256" key="3">
    <source>
        <dbReference type="ARBA" id="ARBA00022842"/>
    </source>
</evidence>
<evidence type="ECO:0000256" key="2">
    <source>
        <dbReference type="ARBA" id="ARBA00022723"/>
    </source>
</evidence>
<dbReference type="PANTHER" id="PTHR32308">
    <property type="entry name" value="LYASE BETA SUBUNIT, PUTATIVE (AFU_ORTHOLOGUE AFUA_4G13030)-RELATED"/>
    <property type="match status" value="1"/>
</dbReference>